<dbReference type="PANTHER" id="PTHR43775:SF20">
    <property type="entry name" value="HYBRID PKS-NRPS SYNTHETASE APDA"/>
    <property type="match status" value="1"/>
</dbReference>
<dbReference type="GO" id="GO:0006633">
    <property type="term" value="P:fatty acid biosynthetic process"/>
    <property type="evidence" value="ECO:0007669"/>
    <property type="project" value="InterPro"/>
</dbReference>
<dbReference type="InterPro" id="IPR029063">
    <property type="entry name" value="SAM-dependent_MTases_sf"/>
</dbReference>
<evidence type="ECO:0000256" key="8">
    <source>
        <dbReference type="ARBA" id="ARBA00029454"/>
    </source>
</evidence>
<evidence type="ECO:0000256" key="2">
    <source>
        <dbReference type="ARBA" id="ARBA00022553"/>
    </source>
</evidence>
<dbReference type="InterPro" id="IPR001242">
    <property type="entry name" value="Condensation_dom"/>
</dbReference>
<dbReference type="Gene3D" id="3.40.50.150">
    <property type="entry name" value="Vaccinia Virus protein VP39"/>
    <property type="match status" value="1"/>
</dbReference>
<dbReference type="Pfam" id="PF00550">
    <property type="entry name" value="PP-binding"/>
    <property type="match status" value="2"/>
</dbReference>
<dbReference type="CDD" id="cd19532">
    <property type="entry name" value="C_PKS-NRPS"/>
    <property type="match status" value="1"/>
</dbReference>
<evidence type="ECO:0000256" key="7">
    <source>
        <dbReference type="ARBA" id="ARBA00023268"/>
    </source>
</evidence>
<feature type="domain" description="Carrier" evidence="11">
    <location>
        <begin position="2425"/>
        <end position="2503"/>
    </location>
</feature>
<dbReference type="InterPro" id="IPR013120">
    <property type="entry name" value="FAR_NAD-bd"/>
</dbReference>
<dbReference type="InterPro" id="IPR020807">
    <property type="entry name" value="PKS_DH"/>
</dbReference>
<feature type="region of interest" description="C-terminal hotdog fold" evidence="9">
    <location>
        <begin position="1098"/>
        <end position="1251"/>
    </location>
</feature>
<dbReference type="GO" id="GO:0031177">
    <property type="term" value="F:phosphopantetheine binding"/>
    <property type="evidence" value="ECO:0007669"/>
    <property type="project" value="InterPro"/>
</dbReference>
<dbReference type="SUPFAM" id="SSF52777">
    <property type="entry name" value="CoA-dependent acyltransferases"/>
    <property type="match status" value="2"/>
</dbReference>
<dbReference type="OrthoDB" id="329835at2759"/>
<protein>
    <submittedName>
        <fullName evidence="14">Uncharacterized protein</fullName>
    </submittedName>
</protein>
<proteinExistence type="inferred from homology"/>
<dbReference type="PROSITE" id="PS50075">
    <property type="entry name" value="CARRIER"/>
    <property type="match status" value="2"/>
</dbReference>
<evidence type="ECO:0000256" key="1">
    <source>
        <dbReference type="ARBA" id="ARBA00022450"/>
    </source>
</evidence>
<dbReference type="SUPFAM" id="SSF52151">
    <property type="entry name" value="FabD/lysophospholipase-like"/>
    <property type="match status" value="1"/>
</dbReference>
<comment type="similarity">
    <text evidence="8">Belongs to the NRP synthetase family.</text>
</comment>
<evidence type="ECO:0000256" key="6">
    <source>
        <dbReference type="ARBA" id="ARBA00022737"/>
    </source>
</evidence>
<dbReference type="Pfam" id="PF00668">
    <property type="entry name" value="Condensation"/>
    <property type="match status" value="1"/>
</dbReference>
<evidence type="ECO:0000259" key="13">
    <source>
        <dbReference type="PROSITE" id="PS52019"/>
    </source>
</evidence>
<dbReference type="InterPro" id="IPR042099">
    <property type="entry name" value="ANL_N_sf"/>
</dbReference>
<dbReference type="SUPFAM" id="SSF56801">
    <property type="entry name" value="Acetyl-CoA synthetase-like"/>
    <property type="match status" value="1"/>
</dbReference>
<dbReference type="Proteomes" id="UP000799423">
    <property type="component" value="Unassembled WGS sequence"/>
</dbReference>
<dbReference type="Pfam" id="PF02801">
    <property type="entry name" value="Ketoacyl-synt_C"/>
    <property type="match status" value="1"/>
</dbReference>
<dbReference type="Pfam" id="PF00109">
    <property type="entry name" value="ketoacyl-synt"/>
    <property type="match status" value="1"/>
</dbReference>
<organism evidence="14 15">
    <name type="scientific">Plenodomus tracheiphilus IPT5</name>
    <dbReference type="NCBI Taxonomy" id="1408161"/>
    <lineage>
        <taxon>Eukaryota</taxon>
        <taxon>Fungi</taxon>
        <taxon>Dikarya</taxon>
        <taxon>Ascomycota</taxon>
        <taxon>Pezizomycotina</taxon>
        <taxon>Dothideomycetes</taxon>
        <taxon>Pleosporomycetidae</taxon>
        <taxon>Pleosporales</taxon>
        <taxon>Pleosporineae</taxon>
        <taxon>Leptosphaeriaceae</taxon>
        <taxon>Plenodomus</taxon>
    </lineage>
</organism>
<dbReference type="InterPro" id="IPR036736">
    <property type="entry name" value="ACP-like_sf"/>
</dbReference>
<evidence type="ECO:0000256" key="5">
    <source>
        <dbReference type="ARBA" id="ARBA00022679"/>
    </source>
</evidence>
<dbReference type="Gene3D" id="3.30.559.30">
    <property type="entry name" value="Nonribosomal peptide synthetase, condensation domain"/>
    <property type="match status" value="1"/>
</dbReference>
<evidence type="ECO:0000256" key="9">
    <source>
        <dbReference type="PROSITE-ProRule" id="PRU01363"/>
    </source>
</evidence>
<keyword evidence="5" id="KW-0808">Transferase</keyword>
<dbReference type="InterPro" id="IPR049551">
    <property type="entry name" value="PKS_DH_C"/>
</dbReference>
<sequence length="4041" mass="442747">MTSKYRNEPVAIVGSSCRFPGGANSPSSLWKLLEDPRDVCMDIPKDRFDTTTFYHPDGSHHGTTNVRQSYLLEEDVRVFDAAFFNISPNEADSIDPQQRLLLETVYEALESGGHTLDALRGSDTAVYAGTMTADFNETLTRDHNTMPTYFATGTNRAIISNRVSYFFDWHGPSMTIDTACSSSLIAVHQGMKTLRTSESRVVVAAGTQVILNPEMYINESKLKMLSPTGRSRMWDADADGYARGEGVAVVVMKLLSDAIADGDHIECIIRETGANQDGFSNGLTVPNTDAQAALIRQTYINAGLDPEHNANDRPQFFEAHGTGTQAGDPKEAAAIYKSFGKYIDAAEDPLYVGSVKTVIGHLEGAAGLAGILKGSAMIQAGYMAPNLLFERLNPRIEPFYKGVRVSTQLRQWPTLPTGVPRRVSVNSFGFGGANAHAILEQYQDPEANVSKSQDEAVVSPFVFSADSEGSLRAQLQAFSDHLKAHGSQISAVDLAWTLQSRRSQLNYKTAIAALNNEQLAANIDAKLAQVAEKAGTNVGARSNRAAPGLLGVFTGQGAQWPAMGAQLIRSSEFVRKRLEYLEQSLSDLPHDHRPKWSLVEEMLAGADKSRIGEAALSQPLCSAVQIVLVDLLRSAGIEFAAVVGHSSGEIGAAYAAGFLSDTDAIRVAYYRGLFARLAGNEKTNQKGAMLAVGTSWEDAEELVSLRFFKGRLAIAAHNSPASVTLSGDADAIVHAKRVFDEEKKFARALKVDTAYHSQHMIPCGEVYVQALHDCGVEVITDRPANAPAWYSSVSGSDKPVTESEDLAGAYWKDNMCNAVLFSEAVQNAVRNHAGINLAIEVGPHPALKGPAVQNIAEVRPSTFPYTGVLSRGKDDRESFSDALGFVWALFPSLVDFEMYEKTVSGNTNLQRHLVTGLPKYQWDHSRTHWTESRISRRMRQRKTGPHEVLGFQSPDSNPYDLRFLNVLKPSEISWLDGHQLQGQSVFPAAGYATMAFEASRMLAGDKPVKMFELHNLTLPRAITFEEGDSNGVETLVALTAAQHSDNDITAGFACYSTPVVVTGSENEMELMASGTVKIIFGNPDMEALSCTPAEDFNMATFDIDRFYTSLAKLGYGYHGPFRTMSSMKRRLNQSSVLVDSYAYTDADQSEYMIHPTTLDVAFQSSILAHSAPEDGRLWSLAVPTSIGVIRVNPRVCASQPLSSCSLPVCATLDGSSETFSGNIDIFSEGGEHGMVQVEDLAIKPFAPATKRDDRVMFTHTELHSYLPDGAAAVKGIRPSAFEVELSIACERISYYYIRKWKEELKDSEWSANEDQPHWAHLFDWVNEMLSKASRNQHPTLKGEWAKDSAEYIQALISKHRDASIDVKLLEAVGENLPAAVRGQTTILEHMLPNNMLDDWYKKGLGFERYNEFLAKMMKQIVHRYPHAKILEIGAGTGGATKAVLESIGDDFSSYTYTDVSVGFFPKAAELFKKYSEKMTFKVFDAEKTPSSQGYEQNSYDIIVASNVLHATESMQKTLENTRKLLRPGGYLMLLEITGQAPVRYHSVVGSVPGWWLGVNDGRKFSPLMTPGQWNSVLRKAGFGGVDAVTPEIDGVAWPLSIISSQATDDRVNFLRRPFSAPKAASQVQLESLVILGNQTLETSRLGEAVAEKLGRFSGETIILEGLPTEAEASTLNPSSTFVNLVDLEDPIFQNVSEEKMEGLKRMLELSKRIVWVTRDAQLEQPYHMSSIAFVRTLRLEETHLSLNSIDVSSQLQEEASATAIAEYVLRQSALDEWDAPPSVLATDIHRQFPLLWSKEYELFVGANGKWQIPRLVKNEDQNARLNSSRRALTKVLPIATANIDVLPGADEQPPMVVEQIGGNKVDHASDGPTATRSSSLFAISVNAGTFLFAGIGEDKRGKLQIFLSTTNASKVTPVASVPVPYSLEASADAGSLIVAVASELLATALVGPMPAGNHVLVHASKGDSALASALTRRAAAQNVRVTFLSDSAPAQQDSAVTWVQLDANTPTYVLRKRVQLLKPTHFVDLSLNADEAGLDVAHVVPRGTIRVDASTLFREHVSSSPLFDSEAIFILGQLEDAVARATPSSCDLITPLDSLSSIKHKYAVSGISWPRDGLVEVNVRPLNAQRLFSKDRTYLLVGLTGQLGQSLAEWMVANGAGCIILTSRSPKVDQRWLDSFEGSGATVKTVAMDVLNTASMKAIVENIKETCPPIGGIANGAMVLEDSLLSNMSAASMNKVLGPKIDGSRHLDEIFYDEPLDFFVLLSSVAYVVGNYGQSNYAAANAYLQGLARQRRRRGLAASVVDIGQVTGIGYIEAATDVVREQLKKYKLAPVSEIDLRQAFAETIQAGYPRPEDKLAFPHVTVTTGIRTICDDEEVKGPWFVDPVFSHIITEPARTEVDSGKKGSKTSIPISQRLPKAANKEEALEILQEVFSNKLRTILQLGDKEIDTEASVVELGIDSLVAVEVRSWFLKEVKVDVPVLKIVGGASVLELCERALEKLPKELEPVGTGISSNEAASAPPKAVATPPPPPAQSVPSTSSRSPEPTTQEDQDERSSNSSYTSASGEASDRPLETPATEVSGMTTPILKQDGQSVSNQARLELNKRLASTAMGAAAVKPKTTVRFLKSERISLPQSRFWYFRHLLEDQTAPNVAFSYHITGDMRVRDLEKAIRMVTTRHEALRTCFVGDEANPGEAFQKIMPSSPLRLEHKSVKSVDDVAVEFKKLQQHVFEIESGDVMRLMLLKVSSADHYLLVNYHHIVMDGVSFQIFLSDLEQVYLGKSLGALPRQYPEVSATQRRALENGEMEEELAYWRKVFPDGEQPPVLPLLPVARTSSRVVMKNMDTHQVGKWLDATVLDRLKSVAKATRSTPFHLHLAAFKTMLFCLAGPDTEDLTIGIADAARNDSNLKRSIGFFLNLLTLRFHRKQDQSFADAVGEARDVTYGALGSSRLPFDVLLSELNIERSSLHSPLFQAFLDYRQGVAAAQPWGDGLQLAFHDLHPGRTAYDITLDILDNPQEVYIMVRVQTSLYDVTAANLLLETYMHFLDVITKDASIALKDIPIFSEQQLEAAGTVGRGRDMVSDWPETLPHRIDQMANQRGDQDALADGTGEKLTYSGMTDRIEAISEALQNAGVLAGSRVLVFQQPTVNWTCSMLAIMRIGAVYVPLDLRNPINRLATIAKDCEAVAVLAHADTFDDAPQLQVDAVINVSTLPSKPSARIANHAQADASAAILYTSGSTGSPKGIVVMHKGLRNEIEGYTKTWELGAERVLQQSAMTFNHSSDQMYSGLVNGGMVYVVPADKRGDPIEIAKIIQEQGITYTKATPSEYLLWLQYGREMLRQASKWRFAFGGGEQLTNIVTDAFASLGLPDLRFHNSYGPTEISISSHKMIIPYTDAKAVRDLGRLPCGYSLPNYQTYIVDEQLKPVPVGMPGEICIGGEGVSLGYLNNKELTDHHFVQNTLATSEDIARRWTRMYRTGDIGYLREDGAMVFQSRVAGDTQVKIRGIRIELSDIESSIVSAAAGLLREAIVTIHENDMLVAHVVFAQQHDDVEDKDGFLDHLLSRLPLPQYMVPVVAIAMNKLPMNNHSKVDRKAVQKMPLPKRTPRGETSSMEISETILQLRLVWRQVLGQNLHKLDSEVTASSDFFLVGGNSLLAIRLQAEIHKTFTAAIPLVKLLDSSTLGAMARVVEESMSGQSGVDWKDQTRTPVVPKFLADVRTNAVARSDSNKTFLITGATGFTAQHLIPKLAAREDVGTVHCVALREKKRNSELYTSPKVVYHSGDLMSPLLGLSEDKFRELASEVDTIIHMGAVRGYFDNYLVLRPSNVNPTRELIKLAAPRHIPIHYFSTIGVLPREAAGVPRSAAGFVPALDGNDGYAASRWASERILEHSGTDLGVPSTIYRFVGSTSSQGHDPKTELLLELERLVQASNKKPDMTGWSGRVDFVPIEQVSEWLVGAVTNASLDAKAPRFIHYESPISIDADELRVAVSGRGIEGLERMPLLKWFGHIKAVGFNYLLTSQDTTVDITGTGKNVLESRR</sequence>
<dbReference type="Pfam" id="PF08242">
    <property type="entry name" value="Methyltransf_12"/>
    <property type="match status" value="1"/>
</dbReference>
<dbReference type="PROSITE" id="PS52019">
    <property type="entry name" value="PKS_MFAS_DH"/>
    <property type="match status" value="1"/>
</dbReference>
<dbReference type="InterPro" id="IPR014030">
    <property type="entry name" value="Ketoacyl_synth_N"/>
</dbReference>
<evidence type="ECO:0000259" key="11">
    <source>
        <dbReference type="PROSITE" id="PS50075"/>
    </source>
</evidence>
<accession>A0A6A7B6Y2</accession>
<dbReference type="SMART" id="SM00822">
    <property type="entry name" value="PKS_KR"/>
    <property type="match status" value="1"/>
</dbReference>
<feature type="domain" description="PKS/mFAS DH" evidence="13">
    <location>
        <begin position="946"/>
        <end position="1251"/>
    </location>
</feature>
<dbReference type="SMART" id="SM00826">
    <property type="entry name" value="PKS_DH"/>
    <property type="match status" value="1"/>
</dbReference>
<dbReference type="Pfam" id="PF16197">
    <property type="entry name" value="KAsynt_C_assoc"/>
    <property type="match status" value="1"/>
</dbReference>
<keyword evidence="2" id="KW-0597">Phosphoprotein</keyword>
<dbReference type="InterPro" id="IPR049552">
    <property type="entry name" value="PKS_DH_N"/>
</dbReference>
<dbReference type="Gene3D" id="3.10.129.110">
    <property type="entry name" value="Polyketide synthase dehydratase"/>
    <property type="match status" value="1"/>
</dbReference>
<feature type="active site" description="Proton donor; for dehydratase activity" evidence="9">
    <location>
        <position position="1159"/>
    </location>
</feature>
<evidence type="ECO:0000256" key="10">
    <source>
        <dbReference type="SAM" id="MobiDB-lite"/>
    </source>
</evidence>
<dbReference type="GO" id="GO:0009403">
    <property type="term" value="P:toxin biosynthetic process"/>
    <property type="evidence" value="ECO:0007669"/>
    <property type="project" value="UniProtKB-ARBA"/>
</dbReference>
<dbReference type="Pfam" id="PF14765">
    <property type="entry name" value="PS-DH"/>
    <property type="match status" value="1"/>
</dbReference>
<dbReference type="SMART" id="SM00825">
    <property type="entry name" value="PKS_KS"/>
    <property type="match status" value="1"/>
</dbReference>
<keyword evidence="4" id="KW-0489">Methyltransferase</keyword>
<dbReference type="GO" id="GO:0016874">
    <property type="term" value="F:ligase activity"/>
    <property type="evidence" value="ECO:0007669"/>
    <property type="project" value="UniProtKB-KW"/>
</dbReference>
<feature type="region of interest" description="Disordered" evidence="10">
    <location>
        <begin position="2509"/>
        <end position="2580"/>
    </location>
</feature>
<dbReference type="InterPro" id="IPR042104">
    <property type="entry name" value="PKS_dehydratase_sf"/>
</dbReference>
<feature type="compositionally biased region" description="Low complexity" evidence="10">
    <location>
        <begin position="2537"/>
        <end position="2549"/>
    </location>
</feature>
<dbReference type="InterPro" id="IPR020845">
    <property type="entry name" value="AMP-binding_CS"/>
</dbReference>
<dbReference type="Gene3D" id="3.40.47.10">
    <property type="match status" value="1"/>
</dbReference>
<dbReference type="InterPro" id="IPR016036">
    <property type="entry name" value="Malonyl_transacylase_ACP-bd"/>
</dbReference>
<dbReference type="InterPro" id="IPR023213">
    <property type="entry name" value="CAT-like_dom_sf"/>
</dbReference>
<dbReference type="InterPro" id="IPR014031">
    <property type="entry name" value="Ketoacyl_synth_C"/>
</dbReference>
<dbReference type="CDD" id="cd02440">
    <property type="entry name" value="AdoMet_MTases"/>
    <property type="match status" value="1"/>
</dbReference>
<dbReference type="Gene3D" id="3.30.559.10">
    <property type="entry name" value="Chloramphenicol acetyltransferase-like domain"/>
    <property type="match status" value="1"/>
</dbReference>
<dbReference type="InterPro" id="IPR018201">
    <property type="entry name" value="Ketoacyl_synth_AS"/>
</dbReference>
<dbReference type="SUPFAM" id="SSF55048">
    <property type="entry name" value="Probable ACP-binding domain of malonyl-CoA ACP transacylase"/>
    <property type="match status" value="1"/>
</dbReference>
<feature type="active site" description="Proton acceptor; for dehydratase activity" evidence="9">
    <location>
        <position position="978"/>
    </location>
</feature>
<dbReference type="CDD" id="cd05930">
    <property type="entry name" value="A_NRPS"/>
    <property type="match status" value="1"/>
</dbReference>
<dbReference type="InterPro" id="IPR000873">
    <property type="entry name" value="AMP-dep_synth/lig_dom"/>
</dbReference>
<dbReference type="SMART" id="SM00823">
    <property type="entry name" value="PKS_PP"/>
    <property type="match status" value="2"/>
</dbReference>
<dbReference type="GO" id="GO:0004312">
    <property type="term" value="F:fatty acid synthase activity"/>
    <property type="evidence" value="ECO:0007669"/>
    <property type="project" value="TreeGrafter"/>
</dbReference>
<dbReference type="PROSITE" id="PS00606">
    <property type="entry name" value="KS3_1"/>
    <property type="match status" value="1"/>
</dbReference>
<dbReference type="Pfam" id="PF08659">
    <property type="entry name" value="KR"/>
    <property type="match status" value="1"/>
</dbReference>
<dbReference type="GO" id="GO:0008168">
    <property type="term" value="F:methyltransferase activity"/>
    <property type="evidence" value="ECO:0007669"/>
    <property type="project" value="UniProtKB-KW"/>
</dbReference>
<dbReference type="Gene3D" id="3.40.50.12780">
    <property type="entry name" value="N-terminal domain of ligase-like"/>
    <property type="match status" value="1"/>
</dbReference>
<dbReference type="InterPro" id="IPR014043">
    <property type="entry name" value="Acyl_transferase_dom"/>
</dbReference>
<dbReference type="Gene3D" id="3.40.50.720">
    <property type="entry name" value="NAD(P)-binding Rossmann-like Domain"/>
    <property type="match status" value="2"/>
</dbReference>
<evidence type="ECO:0000256" key="3">
    <source>
        <dbReference type="ARBA" id="ARBA00022598"/>
    </source>
</evidence>
<dbReference type="InterPro" id="IPR036291">
    <property type="entry name" value="NAD(P)-bd_dom_sf"/>
</dbReference>
<dbReference type="PROSITE" id="PS00012">
    <property type="entry name" value="PHOSPHOPANTETHEINE"/>
    <property type="match status" value="1"/>
</dbReference>
<dbReference type="Gene3D" id="1.10.1200.10">
    <property type="entry name" value="ACP-like"/>
    <property type="match status" value="2"/>
</dbReference>
<feature type="compositionally biased region" description="Polar residues" evidence="10">
    <location>
        <begin position="2559"/>
        <end position="2568"/>
    </location>
</feature>
<keyword evidence="7" id="KW-0511">Multifunctional enzyme</keyword>
<dbReference type="Pfam" id="PF07993">
    <property type="entry name" value="NAD_binding_4"/>
    <property type="match status" value="1"/>
</dbReference>
<dbReference type="InterPro" id="IPR049900">
    <property type="entry name" value="PKS_mFAS_DH"/>
</dbReference>
<dbReference type="SUPFAM" id="SSF47336">
    <property type="entry name" value="ACP-like"/>
    <property type="match status" value="2"/>
</dbReference>
<dbReference type="InterPro" id="IPR016039">
    <property type="entry name" value="Thiolase-like"/>
</dbReference>
<dbReference type="SMART" id="SM00827">
    <property type="entry name" value="PKS_AT"/>
    <property type="match status" value="1"/>
</dbReference>
<dbReference type="Gene3D" id="3.40.366.10">
    <property type="entry name" value="Malonyl-Coenzyme A Acyl Carrier Protein, domain 2"/>
    <property type="match status" value="1"/>
</dbReference>
<keyword evidence="6" id="KW-0677">Repeat</keyword>
<dbReference type="InterPro" id="IPR016035">
    <property type="entry name" value="Acyl_Trfase/lysoPLipase"/>
</dbReference>
<evidence type="ECO:0000259" key="12">
    <source>
        <dbReference type="PROSITE" id="PS52004"/>
    </source>
</evidence>
<dbReference type="SUPFAM" id="SSF51735">
    <property type="entry name" value="NAD(P)-binding Rossmann-fold domains"/>
    <property type="match status" value="2"/>
</dbReference>
<evidence type="ECO:0000313" key="15">
    <source>
        <dbReference type="Proteomes" id="UP000799423"/>
    </source>
</evidence>
<evidence type="ECO:0000256" key="4">
    <source>
        <dbReference type="ARBA" id="ARBA00022603"/>
    </source>
</evidence>
<dbReference type="EMBL" id="MU006308">
    <property type="protein sequence ID" value="KAF2850028.1"/>
    <property type="molecule type" value="Genomic_DNA"/>
</dbReference>
<dbReference type="SUPFAM" id="SSF53901">
    <property type="entry name" value="Thiolase-like"/>
    <property type="match status" value="1"/>
</dbReference>
<feature type="region of interest" description="N-terminal hotdog fold" evidence="9">
    <location>
        <begin position="946"/>
        <end position="1083"/>
    </location>
</feature>
<dbReference type="PROSITE" id="PS52004">
    <property type="entry name" value="KS3_2"/>
    <property type="match status" value="1"/>
</dbReference>
<dbReference type="Pfam" id="PF21089">
    <property type="entry name" value="PKS_DH_N"/>
    <property type="match status" value="1"/>
</dbReference>
<dbReference type="SUPFAM" id="SSF53335">
    <property type="entry name" value="S-adenosyl-L-methionine-dependent methyltransferases"/>
    <property type="match status" value="1"/>
</dbReference>
<feature type="domain" description="Carrier" evidence="11">
    <location>
        <begin position="3614"/>
        <end position="3695"/>
    </location>
</feature>
<name>A0A6A7B6Y2_9PLEO</name>
<dbReference type="FunFam" id="3.40.47.10:FF:000019">
    <property type="entry name" value="Polyketide synthase type I"/>
    <property type="match status" value="1"/>
</dbReference>
<keyword evidence="1" id="KW-0596">Phosphopantetheine</keyword>
<dbReference type="GO" id="GO:0004315">
    <property type="term" value="F:3-oxoacyl-[acyl-carrier-protein] synthase activity"/>
    <property type="evidence" value="ECO:0007669"/>
    <property type="project" value="InterPro"/>
</dbReference>
<dbReference type="InterPro" id="IPR045851">
    <property type="entry name" value="AMP-bd_C_sf"/>
</dbReference>
<dbReference type="InterPro" id="IPR020806">
    <property type="entry name" value="PKS_PP-bd"/>
</dbReference>
<dbReference type="InterPro" id="IPR057326">
    <property type="entry name" value="KR_dom"/>
</dbReference>
<dbReference type="InterPro" id="IPR001227">
    <property type="entry name" value="Ac_transferase_dom_sf"/>
</dbReference>
<dbReference type="InterPro" id="IPR013968">
    <property type="entry name" value="PKS_KR"/>
</dbReference>
<keyword evidence="3" id="KW-0436">Ligase</keyword>
<dbReference type="GO" id="GO:0032259">
    <property type="term" value="P:methylation"/>
    <property type="evidence" value="ECO:0007669"/>
    <property type="project" value="UniProtKB-KW"/>
</dbReference>
<dbReference type="InterPro" id="IPR006162">
    <property type="entry name" value="Ppantetheine_attach_site"/>
</dbReference>
<keyword evidence="15" id="KW-1185">Reference proteome</keyword>
<dbReference type="Pfam" id="PF00698">
    <property type="entry name" value="Acyl_transf_1"/>
    <property type="match status" value="1"/>
</dbReference>
<reference evidence="14" key="1">
    <citation type="submission" date="2020-01" db="EMBL/GenBank/DDBJ databases">
        <authorList>
            <consortium name="DOE Joint Genome Institute"/>
            <person name="Haridas S."/>
            <person name="Albert R."/>
            <person name="Binder M."/>
            <person name="Bloem J."/>
            <person name="Labutti K."/>
            <person name="Salamov A."/>
            <person name="Andreopoulos B."/>
            <person name="Baker S.E."/>
            <person name="Barry K."/>
            <person name="Bills G."/>
            <person name="Bluhm B.H."/>
            <person name="Cannon C."/>
            <person name="Castanera R."/>
            <person name="Culley D.E."/>
            <person name="Daum C."/>
            <person name="Ezra D."/>
            <person name="Gonzalez J.B."/>
            <person name="Henrissat B."/>
            <person name="Kuo A."/>
            <person name="Liang C."/>
            <person name="Lipzen A."/>
            <person name="Lutzoni F."/>
            <person name="Magnuson J."/>
            <person name="Mondo S."/>
            <person name="Nolan M."/>
            <person name="Ohm R."/>
            <person name="Pangilinan J."/>
            <person name="Park H.-J."/>
            <person name="Ramirez L."/>
            <person name="Alfaro M."/>
            <person name="Sun H."/>
            <person name="Tritt A."/>
            <person name="Yoshinaga Y."/>
            <person name="Zwiers L.-H."/>
            <person name="Turgeon B.G."/>
            <person name="Goodwin S.B."/>
            <person name="Spatafora J.W."/>
            <person name="Crous P.W."/>
            <person name="Grigoriev I.V."/>
        </authorList>
    </citation>
    <scope>NUCLEOTIDE SEQUENCE</scope>
    <source>
        <strain evidence="14">IPT5</strain>
    </source>
</reference>
<dbReference type="Pfam" id="PF00501">
    <property type="entry name" value="AMP-binding"/>
    <property type="match status" value="1"/>
</dbReference>
<dbReference type="CDD" id="cd00833">
    <property type="entry name" value="PKS"/>
    <property type="match status" value="1"/>
</dbReference>
<dbReference type="InterPro" id="IPR009081">
    <property type="entry name" value="PP-bd_ACP"/>
</dbReference>
<dbReference type="InterPro" id="IPR013217">
    <property type="entry name" value="Methyltransf_12"/>
</dbReference>
<dbReference type="PANTHER" id="PTHR43775">
    <property type="entry name" value="FATTY ACID SYNTHASE"/>
    <property type="match status" value="1"/>
</dbReference>
<feature type="domain" description="Ketosynthase family 3 (KS3)" evidence="12">
    <location>
        <begin position="7"/>
        <end position="441"/>
    </location>
</feature>
<feature type="compositionally biased region" description="Low complexity" evidence="10">
    <location>
        <begin position="2519"/>
        <end position="2528"/>
    </location>
</feature>
<dbReference type="InterPro" id="IPR032821">
    <property type="entry name" value="PKS_assoc"/>
</dbReference>
<dbReference type="InterPro" id="IPR050091">
    <property type="entry name" value="PKS_NRPS_Biosynth_Enz"/>
</dbReference>
<dbReference type="PROSITE" id="PS00455">
    <property type="entry name" value="AMP_BINDING"/>
    <property type="match status" value="1"/>
</dbReference>
<dbReference type="InterPro" id="IPR020841">
    <property type="entry name" value="PKS_Beta-ketoAc_synthase_dom"/>
</dbReference>
<gene>
    <name evidence="14" type="ORF">T440DRAFT_555312</name>
</gene>
<dbReference type="Gene3D" id="3.30.300.30">
    <property type="match status" value="1"/>
</dbReference>
<evidence type="ECO:0000313" key="14">
    <source>
        <dbReference type="EMBL" id="KAF2850028.1"/>
    </source>
</evidence>